<evidence type="ECO:0000256" key="1">
    <source>
        <dbReference type="SAM" id="MobiDB-lite"/>
    </source>
</evidence>
<dbReference type="Pfam" id="PF26413">
    <property type="entry name" value="DUF8108"/>
    <property type="match status" value="1"/>
</dbReference>
<gene>
    <name evidence="4" type="ORF">FYC77_04775</name>
</gene>
<keyword evidence="2" id="KW-0812">Transmembrane</keyword>
<evidence type="ECO:0000256" key="2">
    <source>
        <dbReference type="SAM" id="Phobius"/>
    </source>
</evidence>
<protein>
    <recommendedName>
        <fullName evidence="3">DUF8108 domain-containing protein</fullName>
    </recommendedName>
</protein>
<dbReference type="InterPro" id="IPR058421">
    <property type="entry name" value="DUF8108_C"/>
</dbReference>
<evidence type="ECO:0000259" key="3">
    <source>
        <dbReference type="Pfam" id="PF26413"/>
    </source>
</evidence>
<comment type="caution">
    <text evidence="4">The sequence shown here is derived from an EMBL/GenBank/DDBJ whole genome shotgun (WGS) entry which is preliminary data.</text>
</comment>
<keyword evidence="5" id="KW-1185">Reference proteome</keyword>
<feature type="transmembrane region" description="Helical" evidence="2">
    <location>
        <begin position="54"/>
        <end position="75"/>
    </location>
</feature>
<organism evidence="4 5">
    <name type="scientific">Natrialba swarupiae</name>
    <dbReference type="NCBI Taxonomy" id="2448032"/>
    <lineage>
        <taxon>Archaea</taxon>
        <taxon>Methanobacteriati</taxon>
        <taxon>Methanobacteriota</taxon>
        <taxon>Stenosarchaea group</taxon>
        <taxon>Halobacteria</taxon>
        <taxon>Halobacteriales</taxon>
        <taxon>Natrialbaceae</taxon>
        <taxon>Natrialba</taxon>
    </lineage>
</organism>
<keyword evidence="2" id="KW-0472">Membrane</keyword>
<feature type="region of interest" description="Disordered" evidence="1">
    <location>
        <begin position="165"/>
        <end position="190"/>
    </location>
</feature>
<reference evidence="4 5" key="1">
    <citation type="submission" date="2019-08" db="EMBL/GenBank/DDBJ databases">
        <title>Archaea genome.</title>
        <authorList>
            <person name="Kajale S."/>
            <person name="Shouche Y."/>
            <person name="Deshpande N."/>
            <person name="Sharma A."/>
        </authorList>
    </citation>
    <scope>NUCLEOTIDE SEQUENCE [LARGE SCALE GENOMIC DNA]</scope>
    <source>
        <strain evidence="4 5">ESP3B_9</strain>
    </source>
</reference>
<dbReference type="Proteomes" id="UP000324104">
    <property type="component" value="Unassembled WGS sequence"/>
</dbReference>
<feature type="transmembrane region" description="Helical" evidence="2">
    <location>
        <begin position="25"/>
        <end position="48"/>
    </location>
</feature>
<dbReference type="RefSeq" id="WP_149080367.1">
    <property type="nucleotide sequence ID" value="NZ_VTAW01000004.1"/>
</dbReference>
<evidence type="ECO:0000313" key="5">
    <source>
        <dbReference type="Proteomes" id="UP000324104"/>
    </source>
</evidence>
<dbReference type="AlphaFoldDB" id="A0A5D5APL6"/>
<evidence type="ECO:0000313" key="4">
    <source>
        <dbReference type="EMBL" id="TYT62963.1"/>
    </source>
</evidence>
<sequence>MSESTPGVVELADDVSAVLYGIAGWLSIGFGLLLAGSAVLNLILGGLALSGASAVFAAMMLIVAFVFVALGAFVNPRMRRRLNRRHAPTTFGRVHSVDQRVVRANEECPERCVSCGCRIEEGLVRRYREEFALAGVPVYTTDVGYNHYCLECAIEEFLGERVESETRTESVEITDRDDPTSARARSVERE</sequence>
<dbReference type="EMBL" id="VTAW01000004">
    <property type="protein sequence ID" value="TYT62963.1"/>
    <property type="molecule type" value="Genomic_DNA"/>
</dbReference>
<keyword evidence="2" id="KW-1133">Transmembrane helix</keyword>
<proteinExistence type="predicted"/>
<name>A0A5D5APL6_9EURY</name>
<feature type="domain" description="DUF8108" evidence="3">
    <location>
        <begin position="84"/>
        <end position="153"/>
    </location>
</feature>
<accession>A0A5D5APL6</accession>